<name>A0A1B7LHX9_9FIRM</name>
<dbReference type="GO" id="GO:0004521">
    <property type="term" value="F:RNA endonuclease activity"/>
    <property type="evidence" value="ECO:0007669"/>
    <property type="project" value="UniProtKB-UniRule"/>
</dbReference>
<keyword evidence="11" id="KW-1185">Reference proteome</keyword>
<dbReference type="PANTHER" id="PTHR46986:SF1">
    <property type="entry name" value="ENDORIBONUCLEASE YBEY, CHLOROPLASTIC"/>
    <property type="match status" value="1"/>
</dbReference>
<reference evidence="10 11" key="1">
    <citation type="submission" date="2016-04" db="EMBL/GenBank/DDBJ databases">
        <authorList>
            <person name="Evans L.H."/>
            <person name="Alamgir A."/>
            <person name="Owens N."/>
            <person name="Weber N.D."/>
            <person name="Virtaneva K."/>
            <person name="Barbian K."/>
            <person name="Babar A."/>
            <person name="Rosenke K."/>
        </authorList>
    </citation>
    <scope>NUCLEOTIDE SEQUENCE [LARGE SCALE GENOMIC DNA]</scope>
    <source>
        <strain evidence="10 11">LMa1</strain>
    </source>
</reference>
<evidence type="ECO:0000256" key="9">
    <source>
        <dbReference type="HAMAP-Rule" id="MF_00009"/>
    </source>
</evidence>
<dbReference type="EC" id="3.1.-.-" evidence="9"/>
<dbReference type="Proteomes" id="UP000078532">
    <property type="component" value="Unassembled WGS sequence"/>
</dbReference>
<dbReference type="PROSITE" id="PS01306">
    <property type="entry name" value="UPF0054"/>
    <property type="match status" value="1"/>
</dbReference>
<evidence type="ECO:0000256" key="5">
    <source>
        <dbReference type="ARBA" id="ARBA00022723"/>
    </source>
</evidence>
<keyword evidence="4 9" id="KW-0540">Nuclease</keyword>
<dbReference type="GO" id="GO:0004222">
    <property type="term" value="F:metalloendopeptidase activity"/>
    <property type="evidence" value="ECO:0007669"/>
    <property type="project" value="InterPro"/>
</dbReference>
<comment type="function">
    <text evidence="9">Single strand-specific metallo-endoribonuclease involved in late-stage 70S ribosome quality control and in maturation of the 3' terminus of the 16S rRNA.</text>
</comment>
<dbReference type="STRING" id="1838280.A6M21_04650"/>
<dbReference type="Pfam" id="PF02130">
    <property type="entry name" value="YbeY"/>
    <property type="match status" value="1"/>
</dbReference>
<dbReference type="OrthoDB" id="9807740at2"/>
<feature type="binding site" evidence="9">
    <location>
        <position position="122"/>
    </location>
    <ligand>
        <name>Zn(2+)</name>
        <dbReference type="ChEBI" id="CHEBI:29105"/>
        <note>catalytic</note>
    </ligand>
</feature>
<evidence type="ECO:0000256" key="4">
    <source>
        <dbReference type="ARBA" id="ARBA00022722"/>
    </source>
</evidence>
<keyword evidence="7 9" id="KW-0378">Hydrolase</keyword>
<keyword evidence="2 9" id="KW-0690">Ribosome biogenesis</keyword>
<keyword evidence="8 9" id="KW-0862">Zinc</keyword>
<feature type="binding site" evidence="9">
    <location>
        <position position="118"/>
    </location>
    <ligand>
        <name>Zn(2+)</name>
        <dbReference type="ChEBI" id="CHEBI:29105"/>
        <note>catalytic</note>
    </ligand>
</feature>
<gene>
    <name evidence="9" type="primary">ybeY</name>
    <name evidence="10" type="ORF">A6M21_04650</name>
</gene>
<dbReference type="PANTHER" id="PTHR46986">
    <property type="entry name" value="ENDORIBONUCLEASE YBEY, CHLOROPLASTIC"/>
    <property type="match status" value="1"/>
</dbReference>
<comment type="caution">
    <text evidence="10">The sequence shown here is derived from an EMBL/GenBank/DDBJ whole genome shotgun (WGS) entry which is preliminary data.</text>
</comment>
<evidence type="ECO:0000313" key="10">
    <source>
        <dbReference type="EMBL" id="OAT85906.1"/>
    </source>
</evidence>
<protein>
    <recommendedName>
        <fullName evidence="9">Endoribonuclease YbeY</fullName>
        <ecNumber evidence="9">3.1.-.-</ecNumber>
    </recommendedName>
</protein>
<evidence type="ECO:0000256" key="2">
    <source>
        <dbReference type="ARBA" id="ARBA00022517"/>
    </source>
</evidence>
<evidence type="ECO:0000313" key="11">
    <source>
        <dbReference type="Proteomes" id="UP000078532"/>
    </source>
</evidence>
<organism evidence="10 11">
    <name type="scientific">Desulfotomaculum copahuensis</name>
    <dbReference type="NCBI Taxonomy" id="1838280"/>
    <lineage>
        <taxon>Bacteria</taxon>
        <taxon>Bacillati</taxon>
        <taxon>Bacillota</taxon>
        <taxon>Clostridia</taxon>
        <taxon>Eubacteriales</taxon>
        <taxon>Desulfotomaculaceae</taxon>
        <taxon>Desulfotomaculum</taxon>
    </lineage>
</organism>
<dbReference type="SUPFAM" id="SSF55486">
    <property type="entry name" value="Metalloproteases ('zincins'), catalytic domain"/>
    <property type="match status" value="1"/>
</dbReference>
<keyword evidence="3 9" id="KW-0698">rRNA processing</keyword>
<dbReference type="GO" id="GO:0006364">
    <property type="term" value="P:rRNA processing"/>
    <property type="evidence" value="ECO:0007669"/>
    <property type="project" value="UniProtKB-UniRule"/>
</dbReference>
<dbReference type="GO" id="GO:0008270">
    <property type="term" value="F:zinc ion binding"/>
    <property type="evidence" value="ECO:0007669"/>
    <property type="project" value="UniProtKB-UniRule"/>
</dbReference>
<evidence type="ECO:0000256" key="7">
    <source>
        <dbReference type="ARBA" id="ARBA00022801"/>
    </source>
</evidence>
<evidence type="ECO:0000256" key="1">
    <source>
        <dbReference type="ARBA" id="ARBA00010875"/>
    </source>
</evidence>
<dbReference type="GO" id="GO:0005737">
    <property type="term" value="C:cytoplasm"/>
    <property type="evidence" value="ECO:0007669"/>
    <property type="project" value="UniProtKB-SubCell"/>
</dbReference>
<dbReference type="InterPro" id="IPR020549">
    <property type="entry name" value="YbeY_CS"/>
</dbReference>
<dbReference type="EMBL" id="LYVF01000047">
    <property type="protein sequence ID" value="OAT85906.1"/>
    <property type="molecule type" value="Genomic_DNA"/>
</dbReference>
<comment type="subcellular location">
    <subcellularLocation>
        <location evidence="9">Cytoplasm</location>
    </subcellularLocation>
</comment>
<keyword evidence="5 9" id="KW-0479">Metal-binding</keyword>
<keyword evidence="9" id="KW-0963">Cytoplasm</keyword>
<dbReference type="HAMAP" id="MF_00009">
    <property type="entry name" value="Endoribonucl_YbeY"/>
    <property type="match status" value="1"/>
</dbReference>
<evidence type="ECO:0000256" key="6">
    <source>
        <dbReference type="ARBA" id="ARBA00022759"/>
    </source>
</evidence>
<accession>A0A1B7LHX9</accession>
<evidence type="ECO:0000256" key="8">
    <source>
        <dbReference type="ARBA" id="ARBA00022833"/>
    </source>
</evidence>
<proteinExistence type="inferred from homology"/>
<dbReference type="AlphaFoldDB" id="A0A1B7LHX9"/>
<comment type="cofactor">
    <cofactor evidence="9">
        <name>Zn(2+)</name>
        <dbReference type="ChEBI" id="CHEBI:29105"/>
    </cofactor>
    <text evidence="9">Binds 1 zinc ion.</text>
</comment>
<feature type="binding site" evidence="9">
    <location>
        <position position="128"/>
    </location>
    <ligand>
        <name>Zn(2+)</name>
        <dbReference type="ChEBI" id="CHEBI:29105"/>
        <note>catalytic</note>
    </ligand>
</feature>
<dbReference type="Gene3D" id="3.40.390.30">
    <property type="entry name" value="Metalloproteases ('zincins'), catalytic domain"/>
    <property type="match status" value="1"/>
</dbReference>
<dbReference type="RefSeq" id="WP_066666646.1">
    <property type="nucleotide sequence ID" value="NZ_LYVF01000047.1"/>
</dbReference>
<dbReference type="InterPro" id="IPR023091">
    <property type="entry name" value="MetalPrtase_cat_dom_sf_prd"/>
</dbReference>
<dbReference type="NCBIfam" id="TIGR00043">
    <property type="entry name" value="rRNA maturation RNase YbeY"/>
    <property type="match status" value="1"/>
</dbReference>
<sequence>MSVLVSNLQEKVPVDERLNELVIRVTEAVLHAEGVEPAAEVSLVFVDEDYIQRLNREYRGIDRPTDVLSFALEEGEPMPSGGGEVALGDVVISLPAAQRQSVEYGHSFAREVAFLTVHGVLHLLGYDHQTEEESVRMRAREEAVLAQAGLSRQGGENDTPYS</sequence>
<keyword evidence="6 9" id="KW-0255">Endonuclease</keyword>
<comment type="similarity">
    <text evidence="1 9">Belongs to the endoribonuclease YbeY family.</text>
</comment>
<dbReference type="InterPro" id="IPR002036">
    <property type="entry name" value="YbeY"/>
</dbReference>
<evidence type="ECO:0000256" key="3">
    <source>
        <dbReference type="ARBA" id="ARBA00022552"/>
    </source>
</evidence>